<dbReference type="AlphaFoldDB" id="A0A6M3LCV1"/>
<dbReference type="EMBL" id="MT142969">
    <property type="protein sequence ID" value="QJA91204.1"/>
    <property type="molecule type" value="Genomic_DNA"/>
</dbReference>
<proteinExistence type="predicted"/>
<protein>
    <submittedName>
        <fullName evidence="1">Uncharacterized protein</fullName>
    </submittedName>
</protein>
<reference evidence="1" key="1">
    <citation type="submission" date="2020-03" db="EMBL/GenBank/DDBJ databases">
        <title>The deep terrestrial virosphere.</title>
        <authorList>
            <person name="Holmfeldt K."/>
            <person name="Nilsson E."/>
            <person name="Simone D."/>
            <person name="Lopez-Fernandez M."/>
            <person name="Wu X."/>
            <person name="de Brujin I."/>
            <person name="Lundin D."/>
            <person name="Andersson A."/>
            <person name="Bertilsson S."/>
            <person name="Dopson M."/>
        </authorList>
    </citation>
    <scope>NUCLEOTIDE SEQUENCE</scope>
    <source>
        <strain evidence="1">MM415B03436</strain>
    </source>
</reference>
<accession>A0A6M3LCV1</accession>
<gene>
    <name evidence="1" type="ORF">MM415B03436_0011</name>
</gene>
<sequence length="175" mass="20877">MTKYELEKKIGEMYADLYWFRRNPQWWHDKGENLNVERHQILITQYAYMLDHGDYQPELNSRGNEVERSFRPTERYEFDVCLKKRDGWTQYDTTQDAPYFGVWVNSRLRQTFTYCEGDHTLVKCPTEESFQAEIEDMNRCYGPPPPAWKVYGMDGSVTHIFDDDSLMGRSLPSET</sequence>
<organism evidence="1">
    <name type="scientific">viral metagenome</name>
    <dbReference type="NCBI Taxonomy" id="1070528"/>
    <lineage>
        <taxon>unclassified sequences</taxon>
        <taxon>metagenomes</taxon>
        <taxon>organismal metagenomes</taxon>
    </lineage>
</organism>
<evidence type="ECO:0000313" key="1">
    <source>
        <dbReference type="EMBL" id="QJA91204.1"/>
    </source>
</evidence>
<name>A0A6M3LCV1_9ZZZZ</name>